<sequence>MLVAESTAVVTAAVQAEDHVRPLYDTYGFARIPATIERLLAGAQVDGLPAAALAGLPEHPQTVVLVLLDSFGWQFFSQFVDQAPFLRRFLHEGRISQLTSAFPSTTAVHVTLLHTGLAADQSGIYEWHIFDPDLQAVIGSLLFSPVFEVKADGLMAYGVDPALVYPPERFYHRLRAAGVASAVLLPAPLAHSVYTRTLCSGALVTPFQNLADAAARLHYLLERQRGPAFYLVYVDSIDAKMHEHGPTADAVMAEIQTVLDQLEQHLLPALRVAPQPALLLLTADHGHIAVDPQQAIVLNRLWPDLERYLRRGGDRQPLPPSGSPRVAILHVQPGAVADVQAQLQQRLAGKATVMPTAELLAAGYFGPQPSERLRARLGELTILPAPGEAMIWDHPRAKPFKQRGLHGGLTPVEMLTELAALAVS</sequence>
<dbReference type="Gene3D" id="3.40.720.10">
    <property type="entry name" value="Alkaline Phosphatase, subunit A"/>
    <property type="match status" value="1"/>
</dbReference>
<dbReference type="InterPro" id="IPR017850">
    <property type="entry name" value="Alkaline_phosphatase_core_sf"/>
</dbReference>
<organism evidence="1 2">
    <name type="scientific">Chloroflexus islandicus</name>
    <dbReference type="NCBI Taxonomy" id="1707952"/>
    <lineage>
        <taxon>Bacteria</taxon>
        <taxon>Bacillati</taxon>
        <taxon>Chloroflexota</taxon>
        <taxon>Chloroflexia</taxon>
        <taxon>Chloroflexales</taxon>
        <taxon>Chloroflexineae</taxon>
        <taxon>Chloroflexaceae</taxon>
        <taxon>Chloroflexus</taxon>
    </lineage>
</organism>
<gene>
    <name evidence="1" type="ORF">A6A03_15455</name>
</gene>
<dbReference type="GO" id="GO:0016787">
    <property type="term" value="F:hydrolase activity"/>
    <property type="evidence" value="ECO:0007669"/>
    <property type="project" value="UniProtKB-ARBA"/>
</dbReference>
<dbReference type="PANTHER" id="PTHR10151:SF120">
    <property type="entry name" value="BIS(5'-ADENOSYL)-TRIPHOSPHATASE"/>
    <property type="match status" value="1"/>
</dbReference>
<keyword evidence="2" id="KW-1185">Reference proteome</keyword>
<dbReference type="SUPFAM" id="SSF53649">
    <property type="entry name" value="Alkaline phosphatase-like"/>
    <property type="match status" value="1"/>
</dbReference>
<name>A0A178M8T7_9CHLR</name>
<dbReference type="PANTHER" id="PTHR10151">
    <property type="entry name" value="ECTONUCLEOTIDE PYROPHOSPHATASE/PHOSPHODIESTERASE"/>
    <property type="match status" value="1"/>
</dbReference>
<evidence type="ECO:0000313" key="2">
    <source>
        <dbReference type="Proteomes" id="UP000078287"/>
    </source>
</evidence>
<dbReference type="OrthoDB" id="9779267at2"/>
<protein>
    <submittedName>
        <fullName evidence="1">Phosphodiesterase</fullName>
    </submittedName>
</protein>
<comment type="caution">
    <text evidence="1">The sequence shown here is derived from an EMBL/GenBank/DDBJ whole genome shotgun (WGS) entry which is preliminary data.</text>
</comment>
<dbReference type="Pfam" id="PF01663">
    <property type="entry name" value="Phosphodiest"/>
    <property type="match status" value="1"/>
</dbReference>
<dbReference type="InterPro" id="IPR002591">
    <property type="entry name" value="Phosphodiest/P_Trfase"/>
</dbReference>
<reference evidence="1 2" key="1">
    <citation type="submission" date="2016-04" db="EMBL/GenBank/DDBJ databases">
        <title>Chloroflexus islandicus sp. nov., a thermophilic filamentous anoxygenic phototrophic bacterium from geyser Strokkur (Iceland).</title>
        <authorList>
            <person name="Gaisin V.A."/>
            <person name="Kalashnikov A.M."/>
            <person name="Sukhacheva M.V."/>
            <person name="Grouzdev D.S."/>
            <person name="Ivanov T.M."/>
            <person name="Kuznetsov B."/>
            <person name="Gorlenko V.M."/>
        </authorList>
    </citation>
    <scope>NUCLEOTIDE SEQUENCE [LARGE SCALE GENOMIC DNA]</scope>
    <source>
        <strain evidence="2">isl-2</strain>
    </source>
</reference>
<dbReference type="Proteomes" id="UP000078287">
    <property type="component" value="Unassembled WGS sequence"/>
</dbReference>
<dbReference type="STRING" id="1707952.A6A03_15455"/>
<proteinExistence type="predicted"/>
<dbReference type="EMBL" id="LWQS01000058">
    <property type="protein sequence ID" value="OAN45201.1"/>
    <property type="molecule type" value="Genomic_DNA"/>
</dbReference>
<evidence type="ECO:0000313" key="1">
    <source>
        <dbReference type="EMBL" id="OAN45201.1"/>
    </source>
</evidence>
<dbReference type="AlphaFoldDB" id="A0A178M8T7"/>
<dbReference type="RefSeq" id="WP_066788044.1">
    <property type="nucleotide sequence ID" value="NZ_LWQS01000058.1"/>
</dbReference>
<accession>A0A178M8T7</accession>